<feature type="transmembrane region" description="Helical" evidence="12">
    <location>
        <begin position="79"/>
        <end position="99"/>
    </location>
</feature>
<feature type="domain" description="Peptidase M50" evidence="13">
    <location>
        <begin position="27"/>
        <end position="102"/>
    </location>
</feature>
<keyword evidence="6" id="KW-0479">Metal-binding</keyword>
<evidence type="ECO:0000256" key="1">
    <source>
        <dbReference type="ARBA" id="ARBA00001947"/>
    </source>
</evidence>
<evidence type="ECO:0000256" key="7">
    <source>
        <dbReference type="ARBA" id="ARBA00022801"/>
    </source>
</evidence>
<name>A0A1G6GHZ6_9BACI</name>
<gene>
    <name evidence="14" type="ORF">SAMN05421737_10191</name>
</gene>
<evidence type="ECO:0000256" key="8">
    <source>
        <dbReference type="ARBA" id="ARBA00022833"/>
    </source>
</evidence>
<keyword evidence="4" id="KW-0645">Protease</keyword>
<dbReference type="GO" id="GO:0006508">
    <property type="term" value="P:proteolysis"/>
    <property type="evidence" value="ECO:0007669"/>
    <property type="project" value="UniProtKB-KW"/>
</dbReference>
<organism evidence="14 15">
    <name type="scientific">Shouchella lonarensis</name>
    <dbReference type="NCBI Taxonomy" id="1464122"/>
    <lineage>
        <taxon>Bacteria</taxon>
        <taxon>Bacillati</taxon>
        <taxon>Bacillota</taxon>
        <taxon>Bacilli</taxon>
        <taxon>Bacillales</taxon>
        <taxon>Bacillaceae</taxon>
        <taxon>Shouchella</taxon>
    </lineage>
</organism>
<dbReference type="GO" id="GO:0016020">
    <property type="term" value="C:membrane"/>
    <property type="evidence" value="ECO:0007669"/>
    <property type="project" value="UniProtKB-SubCell"/>
</dbReference>
<dbReference type="GO" id="GO:0046872">
    <property type="term" value="F:metal ion binding"/>
    <property type="evidence" value="ECO:0007669"/>
    <property type="project" value="UniProtKB-KW"/>
</dbReference>
<keyword evidence="8" id="KW-0862">Zinc</keyword>
<evidence type="ECO:0000313" key="14">
    <source>
        <dbReference type="EMBL" id="SDB81628.1"/>
    </source>
</evidence>
<evidence type="ECO:0000256" key="11">
    <source>
        <dbReference type="ARBA" id="ARBA00023136"/>
    </source>
</evidence>
<evidence type="ECO:0000256" key="12">
    <source>
        <dbReference type="SAM" id="Phobius"/>
    </source>
</evidence>
<feature type="transmembrane region" description="Helical" evidence="12">
    <location>
        <begin position="30"/>
        <end position="50"/>
    </location>
</feature>
<feature type="transmembrane region" description="Helical" evidence="12">
    <location>
        <begin position="175"/>
        <end position="192"/>
    </location>
</feature>
<comment type="similarity">
    <text evidence="3">Belongs to the peptidase M50B family.</text>
</comment>
<keyword evidence="9 12" id="KW-1133">Transmembrane helix</keyword>
<dbReference type="STRING" id="1464122.SAMN05421737_10191"/>
<evidence type="ECO:0000259" key="13">
    <source>
        <dbReference type="Pfam" id="PF02163"/>
    </source>
</evidence>
<keyword evidence="7" id="KW-0378">Hydrolase</keyword>
<comment type="subcellular location">
    <subcellularLocation>
        <location evidence="2">Membrane</location>
        <topology evidence="2">Multi-pass membrane protein</topology>
    </subcellularLocation>
</comment>
<evidence type="ECO:0000256" key="9">
    <source>
        <dbReference type="ARBA" id="ARBA00022989"/>
    </source>
</evidence>
<reference evidence="15" key="1">
    <citation type="submission" date="2016-09" db="EMBL/GenBank/DDBJ databases">
        <authorList>
            <person name="Varghese N."/>
            <person name="Submissions S."/>
        </authorList>
    </citation>
    <scope>NUCLEOTIDE SEQUENCE [LARGE SCALE GENOMIC DNA]</scope>
    <source>
        <strain evidence="15">25nlg</strain>
    </source>
</reference>
<feature type="transmembrane region" description="Helical" evidence="12">
    <location>
        <begin position="7"/>
        <end position="24"/>
    </location>
</feature>
<protein>
    <submittedName>
        <fullName evidence="14">Stage IV sporulation protein FB</fullName>
    </submittedName>
</protein>
<proteinExistence type="inferred from homology"/>
<keyword evidence="10" id="KW-0482">Metalloprotease</keyword>
<keyword evidence="5 12" id="KW-0812">Transmembrane</keyword>
<sequence length="276" mass="31998">MLKNIRLHPLFWLVLGAGVFTGHFKEVLMLFIIVFIHEMGHALTAVYLGWKVNKIELLPFGGVAETEDSGVKPIREEMYIVLAGPLQHIWLCGLSYMFVGQLFWSQYDHQLFLMYNMMIVGFNLLPIYPLDGGRLVQLACLVIWPYKRALIVSLHVSFLLLIVMVVGLLFVPFHLNLYVVVLFLLVTHYLEFKQRHYRFVRFLMAKKQDGKQRNVHWICVNHHVHVREAVALLKRGRTNRFRIVGRHGCSEVDEQMVLAAYFEPGKRSATFGGLFT</sequence>
<dbReference type="GO" id="GO:0008237">
    <property type="term" value="F:metallopeptidase activity"/>
    <property type="evidence" value="ECO:0007669"/>
    <property type="project" value="UniProtKB-KW"/>
</dbReference>
<evidence type="ECO:0000256" key="2">
    <source>
        <dbReference type="ARBA" id="ARBA00004141"/>
    </source>
</evidence>
<dbReference type="CDD" id="cd06161">
    <property type="entry name" value="S2P-M50_SpoIVFB"/>
    <property type="match status" value="1"/>
</dbReference>
<accession>A0A1G6GHZ6</accession>
<dbReference type="Proteomes" id="UP000242662">
    <property type="component" value="Unassembled WGS sequence"/>
</dbReference>
<dbReference type="Pfam" id="PF02163">
    <property type="entry name" value="Peptidase_M50"/>
    <property type="match status" value="1"/>
</dbReference>
<dbReference type="InterPro" id="IPR008915">
    <property type="entry name" value="Peptidase_M50"/>
</dbReference>
<dbReference type="PANTHER" id="PTHR39188:SF3">
    <property type="entry name" value="STAGE IV SPORULATION PROTEIN FB"/>
    <property type="match status" value="1"/>
</dbReference>
<evidence type="ECO:0000256" key="10">
    <source>
        <dbReference type="ARBA" id="ARBA00023049"/>
    </source>
</evidence>
<evidence type="ECO:0000256" key="3">
    <source>
        <dbReference type="ARBA" id="ARBA00007931"/>
    </source>
</evidence>
<dbReference type="EMBL" id="FMYM01000001">
    <property type="protein sequence ID" value="SDB81628.1"/>
    <property type="molecule type" value="Genomic_DNA"/>
</dbReference>
<dbReference type="RefSeq" id="WP_245700983.1">
    <property type="nucleotide sequence ID" value="NZ_FMYM01000001.1"/>
</dbReference>
<comment type="cofactor">
    <cofactor evidence="1">
        <name>Zn(2+)</name>
        <dbReference type="ChEBI" id="CHEBI:29105"/>
    </cofactor>
</comment>
<keyword evidence="15" id="KW-1185">Reference proteome</keyword>
<feature type="transmembrane region" description="Helical" evidence="12">
    <location>
        <begin position="149"/>
        <end position="169"/>
    </location>
</feature>
<evidence type="ECO:0000256" key="5">
    <source>
        <dbReference type="ARBA" id="ARBA00022692"/>
    </source>
</evidence>
<feature type="transmembrane region" description="Helical" evidence="12">
    <location>
        <begin position="111"/>
        <end position="128"/>
    </location>
</feature>
<evidence type="ECO:0000256" key="6">
    <source>
        <dbReference type="ARBA" id="ARBA00022723"/>
    </source>
</evidence>
<keyword evidence="11 12" id="KW-0472">Membrane</keyword>
<dbReference type="PANTHER" id="PTHR39188">
    <property type="entry name" value="MEMBRANE-ASSOCIATED ZINC METALLOPROTEASE M50B"/>
    <property type="match status" value="1"/>
</dbReference>
<dbReference type="AlphaFoldDB" id="A0A1G6GHZ6"/>
<evidence type="ECO:0000313" key="15">
    <source>
        <dbReference type="Proteomes" id="UP000242662"/>
    </source>
</evidence>
<evidence type="ECO:0000256" key="4">
    <source>
        <dbReference type="ARBA" id="ARBA00022670"/>
    </source>
</evidence>